<dbReference type="GO" id="GO:0000976">
    <property type="term" value="F:transcription cis-regulatory region binding"/>
    <property type="evidence" value="ECO:0007669"/>
    <property type="project" value="UniProtKB-ARBA"/>
</dbReference>
<evidence type="ECO:0000313" key="10">
    <source>
        <dbReference type="EMBL" id="KAH7295502.1"/>
    </source>
</evidence>
<name>A0A8T2RG89_CERRI</name>
<dbReference type="Proteomes" id="UP000825935">
    <property type="component" value="Chromosome 27"/>
</dbReference>
<dbReference type="PANTHER" id="PTHR47994">
    <property type="entry name" value="F14D16.11-RELATED"/>
    <property type="match status" value="1"/>
</dbReference>
<feature type="domain" description="Myb-like" evidence="8">
    <location>
        <begin position="8"/>
        <end position="60"/>
    </location>
</feature>
<keyword evidence="6" id="KW-0539">Nucleus</keyword>
<keyword evidence="4" id="KW-0238">DNA-binding</keyword>
<sequence length="543" mass="59822">MGRQPCCLEGVKKGPWSADEDRKLIAFITSNGHGCWREVPKRAGLQRCGKSCRLRWMNYLRPDLKRGVMSMEEEALIIQLHASLGNKWSRIAAQLPGRTDNEIKNCWNTRIKKKLREMGIDPVSHRHIPHYPVFTVRPPAGLQAVGSMNHNQRVSRRPIAVHASPSAMATAYPNFFDTQTLRNPHSYMYNNMNMAKGMNIFQGDLAGLLHTRSANGHGPGTLSRRTSASPASSKQEEELSNYSNAEPHDYSSSSKMHKSHPILACQFNNGVLDAPHLQSLCNVDEHEPMMQSASQQLLYKPEQPSPSTSLLSSSLHMHENVTYMHNARHSSQSAAMNQPELNQLTYMQNAHNSSQSAAMNQRELNQFQIPGASSKFLAFHVSDNASLESMEGYQQEGDPPSCVMISSNGGLTETGNKGNGQDIHTQKDGLQLDIMEPSVSSAIYELTKEESELSESFQNDKSRSLSASEGTTSFAAGPSWSSMMSETFLSDAFEGISTAEALSHLLEEAQNESADLGHASATDSSLTDGGLPWSSNTEHSLLF</sequence>
<gene>
    <name evidence="10" type="ORF">KP509_27G052300</name>
</gene>
<dbReference type="AlphaFoldDB" id="A0A8T2RG89"/>
<organism evidence="10 11">
    <name type="scientific">Ceratopteris richardii</name>
    <name type="common">Triangle waterfern</name>
    <dbReference type="NCBI Taxonomy" id="49495"/>
    <lineage>
        <taxon>Eukaryota</taxon>
        <taxon>Viridiplantae</taxon>
        <taxon>Streptophyta</taxon>
        <taxon>Embryophyta</taxon>
        <taxon>Tracheophyta</taxon>
        <taxon>Polypodiopsida</taxon>
        <taxon>Polypodiidae</taxon>
        <taxon>Polypodiales</taxon>
        <taxon>Pteridineae</taxon>
        <taxon>Pteridaceae</taxon>
        <taxon>Parkerioideae</taxon>
        <taxon>Ceratopteris</taxon>
    </lineage>
</organism>
<dbReference type="SMART" id="SM00717">
    <property type="entry name" value="SANT"/>
    <property type="match status" value="2"/>
</dbReference>
<feature type="region of interest" description="Disordered" evidence="7">
    <location>
        <begin position="454"/>
        <end position="478"/>
    </location>
</feature>
<evidence type="ECO:0000256" key="3">
    <source>
        <dbReference type="ARBA" id="ARBA00023015"/>
    </source>
</evidence>
<feature type="domain" description="HTH myb-type" evidence="9">
    <location>
        <begin position="8"/>
        <end position="60"/>
    </location>
</feature>
<feature type="domain" description="Myb-like" evidence="8">
    <location>
        <begin position="61"/>
        <end position="111"/>
    </location>
</feature>
<keyword evidence="2" id="KW-0677">Repeat</keyword>
<feature type="compositionally biased region" description="Polar residues" evidence="7">
    <location>
        <begin position="223"/>
        <end position="233"/>
    </location>
</feature>
<dbReference type="InterPro" id="IPR015495">
    <property type="entry name" value="Myb_TF_plants"/>
</dbReference>
<feature type="region of interest" description="Disordered" evidence="7">
    <location>
        <begin position="211"/>
        <end position="256"/>
    </location>
</feature>
<dbReference type="PROSITE" id="PS51294">
    <property type="entry name" value="HTH_MYB"/>
    <property type="match status" value="2"/>
</dbReference>
<dbReference type="Pfam" id="PF00249">
    <property type="entry name" value="Myb_DNA-binding"/>
    <property type="match status" value="2"/>
</dbReference>
<dbReference type="GO" id="GO:0051707">
    <property type="term" value="P:response to other organism"/>
    <property type="evidence" value="ECO:0007669"/>
    <property type="project" value="UniProtKB-ARBA"/>
</dbReference>
<dbReference type="PANTHER" id="PTHR47994:SF5">
    <property type="entry name" value="F14D16.11-RELATED"/>
    <property type="match status" value="1"/>
</dbReference>
<dbReference type="SUPFAM" id="SSF46689">
    <property type="entry name" value="Homeodomain-like"/>
    <property type="match status" value="1"/>
</dbReference>
<protein>
    <submittedName>
        <fullName evidence="10">Uncharacterized protein</fullName>
    </submittedName>
</protein>
<dbReference type="OrthoDB" id="2143914at2759"/>
<evidence type="ECO:0000256" key="1">
    <source>
        <dbReference type="ARBA" id="ARBA00004123"/>
    </source>
</evidence>
<evidence type="ECO:0000256" key="6">
    <source>
        <dbReference type="ARBA" id="ARBA00023242"/>
    </source>
</evidence>
<feature type="compositionally biased region" description="Polar residues" evidence="7">
    <location>
        <begin position="464"/>
        <end position="478"/>
    </location>
</feature>
<evidence type="ECO:0000256" key="7">
    <source>
        <dbReference type="SAM" id="MobiDB-lite"/>
    </source>
</evidence>
<dbReference type="InterPro" id="IPR017930">
    <property type="entry name" value="Myb_dom"/>
</dbReference>
<feature type="compositionally biased region" description="Polar residues" evidence="7">
    <location>
        <begin position="521"/>
        <end position="532"/>
    </location>
</feature>
<dbReference type="EMBL" id="CM035432">
    <property type="protein sequence ID" value="KAH7295502.1"/>
    <property type="molecule type" value="Genomic_DNA"/>
</dbReference>
<feature type="domain" description="HTH myb-type" evidence="9">
    <location>
        <begin position="61"/>
        <end position="115"/>
    </location>
</feature>
<keyword evidence="5" id="KW-0804">Transcription</keyword>
<feature type="compositionally biased region" description="Polar residues" evidence="7">
    <location>
        <begin position="240"/>
        <end position="254"/>
    </location>
</feature>
<evidence type="ECO:0000313" key="11">
    <source>
        <dbReference type="Proteomes" id="UP000825935"/>
    </source>
</evidence>
<evidence type="ECO:0000256" key="4">
    <source>
        <dbReference type="ARBA" id="ARBA00023125"/>
    </source>
</evidence>
<evidence type="ECO:0000256" key="5">
    <source>
        <dbReference type="ARBA" id="ARBA00023163"/>
    </source>
</evidence>
<keyword evidence="11" id="KW-1185">Reference proteome</keyword>
<comment type="caution">
    <text evidence="10">The sequence shown here is derived from an EMBL/GenBank/DDBJ whole genome shotgun (WGS) entry which is preliminary data.</text>
</comment>
<dbReference type="FunFam" id="1.10.10.60:FF:000394">
    <property type="entry name" value="MYB transcription factor"/>
    <property type="match status" value="1"/>
</dbReference>
<dbReference type="GO" id="GO:0005634">
    <property type="term" value="C:nucleus"/>
    <property type="evidence" value="ECO:0007669"/>
    <property type="project" value="UniProtKB-SubCell"/>
</dbReference>
<dbReference type="PROSITE" id="PS50090">
    <property type="entry name" value="MYB_LIKE"/>
    <property type="match status" value="2"/>
</dbReference>
<dbReference type="Gene3D" id="1.10.10.60">
    <property type="entry name" value="Homeodomain-like"/>
    <property type="match status" value="2"/>
</dbReference>
<dbReference type="InterPro" id="IPR001005">
    <property type="entry name" value="SANT/Myb"/>
</dbReference>
<feature type="region of interest" description="Disordered" evidence="7">
    <location>
        <begin position="513"/>
        <end position="532"/>
    </location>
</feature>
<dbReference type="FunFam" id="1.10.10.60:FF:000001">
    <property type="entry name" value="MYB-related transcription factor"/>
    <property type="match status" value="1"/>
</dbReference>
<dbReference type="CDD" id="cd00167">
    <property type="entry name" value="SANT"/>
    <property type="match status" value="2"/>
</dbReference>
<dbReference type="InterPro" id="IPR009057">
    <property type="entry name" value="Homeodomain-like_sf"/>
</dbReference>
<proteinExistence type="predicted"/>
<keyword evidence="3" id="KW-0805">Transcription regulation</keyword>
<reference evidence="10 11" key="1">
    <citation type="submission" date="2021-08" db="EMBL/GenBank/DDBJ databases">
        <title>WGS assembly of Ceratopteris richardii.</title>
        <authorList>
            <person name="Marchant D.B."/>
            <person name="Chen G."/>
            <person name="Jenkins J."/>
            <person name="Shu S."/>
            <person name="Leebens-Mack J."/>
            <person name="Grimwood J."/>
            <person name="Schmutz J."/>
            <person name="Soltis P."/>
            <person name="Soltis D."/>
            <person name="Chen Z.-H."/>
        </authorList>
    </citation>
    <scope>NUCLEOTIDE SEQUENCE [LARGE SCALE GENOMIC DNA]</scope>
    <source>
        <strain evidence="10">Whitten #5841</strain>
        <tissue evidence="10">Leaf</tissue>
    </source>
</reference>
<evidence type="ECO:0000259" key="9">
    <source>
        <dbReference type="PROSITE" id="PS51294"/>
    </source>
</evidence>
<accession>A0A8T2RG89</accession>
<evidence type="ECO:0000259" key="8">
    <source>
        <dbReference type="PROSITE" id="PS50090"/>
    </source>
</evidence>
<evidence type="ECO:0000256" key="2">
    <source>
        <dbReference type="ARBA" id="ARBA00022737"/>
    </source>
</evidence>
<comment type="subcellular location">
    <subcellularLocation>
        <location evidence="1">Nucleus</location>
    </subcellularLocation>
</comment>